<dbReference type="Proteomes" id="UP000759103">
    <property type="component" value="Unassembled WGS sequence"/>
</dbReference>
<name>A0ABS7BQN5_9SPHN</name>
<dbReference type="EMBL" id="JAHXZN010000005">
    <property type="protein sequence ID" value="MBW6531924.1"/>
    <property type="molecule type" value="Genomic_DNA"/>
</dbReference>
<dbReference type="RefSeq" id="WP_219749305.1">
    <property type="nucleotide sequence ID" value="NZ_JAHXZN010000005.1"/>
</dbReference>
<gene>
    <name evidence="1" type="ORF">KZ820_14375</name>
</gene>
<keyword evidence="2" id="KW-1185">Reference proteome</keyword>
<protein>
    <submittedName>
        <fullName evidence="1">HK97 gp10 family phage protein</fullName>
    </submittedName>
</protein>
<evidence type="ECO:0000313" key="2">
    <source>
        <dbReference type="Proteomes" id="UP000759103"/>
    </source>
</evidence>
<comment type="caution">
    <text evidence="1">The sequence shown here is derived from an EMBL/GenBank/DDBJ whole genome shotgun (WGS) entry which is preliminary data.</text>
</comment>
<evidence type="ECO:0000313" key="1">
    <source>
        <dbReference type="EMBL" id="MBW6531924.1"/>
    </source>
</evidence>
<reference evidence="1 2" key="1">
    <citation type="submission" date="2021-07" db="EMBL/GenBank/DDBJ databases">
        <title>Sphingomonas sp.</title>
        <authorList>
            <person name="Feng G."/>
            <person name="Li J."/>
            <person name="Pan M."/>
        </authorList>
    </citation>
    <scope>NUCLEOTIDE SEQUENCE [LARGE SCALE GENOMIC DNA]</scope>
    <source>
        <strain evidence="1 2">RRHST34</strain>
    </source>
</reference>
<accession>A0ABS7BQN5</accession>
<proteinExistence type="predicted"/>
<sequence>MVTVRGKEDVARFLAQAPTLLEERVLRGAARAGMAVIANEARDRVASNDVREALVVTSKAEPGRVTSRLSVKPGWARSVATWLEYGTSPHYISVDDSQRGGRSAARINRLAKSGTLVIGGQPVGSTVFHPGARPHPFMRVSLDTKEREAIAAAQSYINSRVSRSGIAGAAESDA</sequence>
<organism evidence="1 2">
    <name type="scientific">Sphingomonas citri</name>
    <dbReference type="NCBI Taxonomy" id="2862499"/>
    <lineage>
        <taxon>Bacteria</taxon>
        <taxon>Pseudomonadati</taxon>
        <taxon>Pseudomonadota</taxon>
        <taxon>Alphaproteobacteria</taxon>
        <taxon>Sphingomonadales</taxon>
        <taxon>Sphingomonadaceae</taxon>
        <taxon>Sphingomonas</taxon>
    </lineage>
</organism>